<organism evidence="2 3">
    <name type="scientific">Trachymyrmex septentrionalis</name>
    <dbReference type="NCBI Taxonomy" id="34720"/>
    <lineage>
        <taxon>Eukaryota</taxon>
        <taxon>Metazoa</taxon>
        <taxon>Ecdysozoa</taxon>
        <taxon>Arthropoda</taxon>
        <taxon>Hexapoda</taxon>
        <taxon>Insecta</taxon>
        <taxon>Pterygota</taxon>
        <taxon>Neoptera</taxon>
        <taxon>Endopterygota</taxon>
        <taxon>Hymenoptera</taxon>
        <taxon>Apocrita</taxon>
        <taxon>Aculeata</taxon>
        <taxon>Formicoidea</taxon>
        <taxon>Formicidae</taxon>
        <taxon>Myrmicinae</taxon>
        <taxon>Trachymyrmex</taxon>
    </lineage>
</organism>
<gene>
    <name evidence="2" type="ORF">ALC56_05841</name>
</gene>
<feature type="compositionally biased region" description="Basic and acidic residues" evidence="1">
    <location>
        <begin position="32"/>
        <end position="46"/>
    </location>
</feature>
<name>A0A151JX88_9HYME</name>
<protein>
    <submittedName>
        <fullName evidence="2">Uncharacterized protein</fullName>
    </submittedName>
</protein>
<dbReference type="Proteomes" id="UP000078541">
    <property type="component" value="Unassembled WGS sequence"/>
</dbReference>
<proteinExistence type="predicted"/>
<evidence type="ECO:0000313" key="2">
    <source>
        <dbReference type="EMBL" id="KYN39733.1"/>
    </source>
</evidence>
<reference evidence="2 3" key="1">
    <citation type="submission" date="2016-03" db="EMBL/GenBank/DDBJ databases">
        <title>Trachymyrmex septentrionalis WGS genome.</title>
        <authorList>
            <person name="Nygaard S."/>
            <person name="Hu H."/>
            <person name="Boomsma J."/>
            <person name="Zhang G."/>
        </authorList>
    </citation>
    <scope>NUCLEOTIDE SEQUENCE [LARGE SCALE GENOMIC DNA]</scope>
    <source>
        <strain evidence="2">Tsep2-gDNA-1</strain>
        <tissue evidence="2">Whole body</tissue>
    </source>
</reference>
<sequence>KEQRYAREITPNIAITIEAYLRADDYDRSHRTTRGYERRRLLDSPPRRSYTSRRSSRAVDARNAGPCECNAVAVCGTRCGLAWKVLATREPRVNVRAVTHTRPVTHSSIRLRAFSFRLASVLGRNWTGSSSGETSPATHFFFYISGPDICFSQFLSYGGLYVSVSQVYR</sequence>
<dbReference type="AlphaFoldDB" id="A0A151JX88"/>
<evidence type="ECO:0000256" key="1">
    <source>
        <dbReference type="SAM" id="MobiDB-lite"/>
    </source>
</evidence>
<feature type="region of interest" description="Disordered" evidence="1">
    <location>
        <begin position="32"/>
        <end position="57"/>
    </location>
</feature>
<accession>A0A151JX88</accession>
<keyword evidence="3" id="KW-1185">Reference proteome</keyword>
<dbReference type="EMBL" id="KQ981578">
    <property type="protein sequence ID" value="KYN39733.1"/>
    <property type="molecule type" value="Genomic_DNA"/>
</dbReference>
<feature type="non-terminal residue" evidence="2">
    <location>
        <position position="1"/>
    </location>
</feature>
<evidence type="ECO:0000313" key="3">
    <source>
        <dbReference type="Proteomes" id="UP000078541"/>
    </source>
</evidence>